<proteinExistence type="predicted"/>
<protein>
    <submittedName>
        <fullName evidence="1">Uncharacterized protein</fullName>
    </submittedName>
</protein>
<evidence type="ECO:0000313" key="2">
    <source>
        <dbReference type="Proteomes" id="UP000069443"/>
    </source>
</evidence>
<reference evidence="2" key="1">
    <citation type="journal article" date="2016" name="Genome Announc.">
        <title>Draft Genome Sequences of Five Rapidly Growing Mycobacterium Species, M. thermoresistibile, M. fortuitum subsp. acetamidolyticum, M. canariasense, M. brisbanense, and M. novocastrense.</title>
        <authorList>
            <person name="Katahira K."/>
            <person name="Ogura Y."/>
            <person name="Gotoh Y."/>
            <person name="Hayashi T."/>
        </authorList>
    </citation>
    <scope>NUCLEOTIDE SEQUENCE [LARGE SCALE GENOMIC DNA]</scope>
    <source>
        <strain evidence="2">JCM15298</strain>
    </source>
</reference>
<sequence length="72" mass="7851">MGQPQWIADLEAATTAAINRILNDEPPPCEHRYCKDCRFSMCMGVAGAAVDMFEDSGMSRAEAVQRVIGGLF</sequence>
<dbReference type="Proteomes" id="UP000069443">
    <property type="component" value="Unassembled WGS sequence"/>
</dbReference>
<evidence type="ECO:0000313" key="1">
    <source>
        <dbReference type="EMBL" id="GAS98905.1"/>
    </source>
</evidence>
<reference evidence="2" key="2">
    <citation type="submission" date="2016-02" db="EMBL/GenBank/DDBJ databases">
        <title>Draft genome sequence of five rapidly growing Mycobacterium species.</title>
        <authorList>
            <person name="Katahira K."/>
            <person name="Gotou Y."/>
            <person name="Iida K."/>
            <person name="Ogura Y."/>
            <person name="Hayashi T."/>
        </authorList>
    </citation>
    <scope>NUCLEOTIDE SEQUENCE [LARGE SCALE GENOMIC DNA]</scope>
    <source>
        <strain evidence="2">JCM15298</strain>
    </source>
</reference>
<organism evidence="1 2">
    <name type="scientific">Mycolicibacterium canariasense</name>
    <name type="common">Mycobacterium canariasense</name>
    <dbReference type="NCBI Taxonomy" id="228230"/>
    <lineage>
        <taxon>Bacteria</taxon>
        <taxon>Bacillati</taxon>
        <taxon>Actinomycetota</taxon>
        <taxon>Actinomycetes</taxon>
        <taxon>Mycobacteriales</taxon>
        <taxon>Mycobacteriaceae</taxon>
        <taxon>Mycolicibacterium</taxon>
    </lineage>
</organism>
<dbReference type="EMBL" id="BCSY01000113">
    <property type="protein sequence ID" value="GAS98905.1"/>
    <property type="molecule type" value="Genomic_DNA"/>
</dbReference>
<comment type="caution">
    <text evidence="1">The sequence shown here is derived from an EMBL/GenBank/DDBJ whole genome shotgun (WGS) entry which is preliminary data.</text>
</comment>
<gene>
    <name evidence="1" type="ORF">RMCC_5870</name>
</gene>
<name>A0A100WIP9_MYCCR</name>
<accession>A0A100WIP9</accession>
<keyword evidence="2" id="KW-1185">Reference proteome</keyword>
<dbReference type="AlphaFoldDB" id="A0A100WIP9"/>
<dbReference type="RefSeq" id="WP_062659663.1">
    <property type="nucleotide sequence ID" value="NZ_BCSY01000113.1"/>
</dbReference>